<reference evidence="1" key="2">
    <citation type="submission" date="2020-05" db="UniProtKB">
        <authorList>
            <consortium name="EnsemblMetazoa"/>
        </authorList>
    </citation>
    <scope>IDENTIFICATION</scope>
    <source>
        <strain evidence="1">IAEA</strain>
    </source>
</reference>
<protein>
    <submittedName>
        <fullName evidence="1">Uncharacterized protein</fullName>
    </submittedName>
</protein>
<reference evidence="2" key="1">
    <citation type="submission" date="2014-03" db="EMBL/GenBank/DDBJ databases">
        <authorList>
            <person name="Aksoy S."/>
            <person name="Warren W."/>
            <person name="Wilson R.K."/>
        </authorList>
    </citation>
    <scope>NUCLEOTIDE SEQUENCE [LARGE SCALE GENOMIC DNA]</scope>
    <source>
        <strain evidence="2">IAEA</strain>
    </source>
</reference>
<dbReference type="EnsemblMetazoa" id="GPAI018091-RA">
    <property type="protein sequence ID" value="GPAI018091-PA"/>
    <property type="gene ID" value="GPAI018091"/>
</dbReference>
<evidence type="ECO:0000313" key="2">
    <source>
        <dbReference type="Proteomes" id="UP000092445"/>
    </source>
</evidence>
<proteinExistence type="predicted"/>
<evidence type="ECO:0000313" key="1">
    <source>
        <dbReference type="EnsemblMetazoa" id="GPAI018091-PA"/>
    </source>
</evidence>
<dbReference type="VEuPathDB" id="VectorBase:GPAI018091"/>
<dbReference type="Proteomes" id="UP000092445">
    <property type="component" value="Unassembled WGS sequence"/>
</dbReference>
<sequence length="147" mass="15690">MLVFFNQSRSQFGQCEGVVAVIDDLTTENPEQYSIVASNESNANTATGSGSGESTALFSKLRSFSIGSGPNSPQRVVSNLRGFLTTRLSNIAPGDTGIALGEEEEEYNTKIASRGRGICDANHISTRNGVPSSAMECVIHCCMEEFD</sequence>
<dbReference type="AlphaFoldDB" id="A0A1A9ZL66"/>
<dbReference type="STRING" id="7398.A0A1A9ZL66"/>
<keyword evidence="2" id="KW-1185">Reference proteome</keyword>
<accession>A0A1A9ZL66</accession>
<name>A0A1A9ZL66_GLOPL</name>
<organism evidence="1 2">
    <name type="scientific">Glossina pallidipes</name>
    <name type="common">Tsetse fly</name>
    <dbReference type="NCBI Taxonomy" id="7398"/>
    <lineage>
        <taxon>Eukaryota</taxon>
        <taxon>Metazoa</taxon>
        <taxon>Ecdysozoa</taxon>
        <taxon>Arthropoda</taxon>
        <taxon>Hexapoda</taxon>
        <taxon>Insecta</taxon>
        <taxon>Pterygota</taxon>
        <taxon>Neoptera</taxon>
        <taxon>Endopterygota</taxon>
        <taxon>Diptera</taxon>
        <taxon>Brachycera</taxon>
        <taxon>Muscomorpha</taxon>
        <taxon>Hippoboscoidea</taxon>
        <taxon>Glossinidae</taxon>
        <taxon>Glossina</taxon>
    </lineage>
</organism>